<feature type="region of interest" description="Disordered" evidence="1">
    <location>
        <begin position="318"/>
        <end position="340"/>
    </location>
</feature>
<sequence length="898" mass="102338">MSDEDFLERLHSLRADAPDYGETSRAENTHGEFLRRLKDWEALSKLDEGTVLHIWRRSERCEDCELCSFLESEVDRVGLFGAQVWQIWRFALAYRALKNWINQTIFEQNLAKEHHHDEDDRDAGEHKDEESKENCLVCSSNRTTSLSERPEDVEPATAYEFAMDVVFDMEITRRYHAFSEIKKITDPILLKSGKVLQVMGGFLGTHTNSESCLACQIVAGHGQDPEELTALGSPCDDLSLPRRRELLRNHKLPFAPRRLSQRDAIREVRIGMIHKGSWHGLSLEEYRRSAKHGLIPRRRRPSNSLDPVSTAPDISESLAVASGSSRRIPSPRLPSTIQAPEQLEKAYRQHAKDMDAFIPQYGEHTGSARPVKAKFDVDLLNYWLTSCQARHGDVCRRNAKQIAPQGMILLDTEDMCLRHVGDGVLPSYFALSYVWGAIHQPVLTTHNLERWKQPGSLKRRDIPTTIRDAIAITQESGLRYLWVDAMCIVQNDPELRSIQIQQMYLIYNQAELTIIDGSGNDCMNGLSGVSHLEDRWDKESTYTIGDVTLSRVLQEPRYGLEASPWRTRGWTFQEELCSRRAVVFLPNVVLFSCMKSLWREDIRLEGEIGPKPSGYLNSLPAPTGQLLSLSERISVFRDLVKQFIKRVLTRIDDIENAFAGIAGMLEYATGPLYHGIPEKDFVYVIDGCWFWNMGVRPRLGFSSWSWTGWIYAAEQADTGIAPLPNLGTTVGLIQFYVLEHEAVRSLWSEGSPNLPTTEDLRDHFEPNEAQVQHWWSEHGVQEVPSRGLIGFFTSLLHLRVRAPRGLGAGQYREFSVCSPITGAVLTSLTLPEDFLRDRDALQPFIAIAYSAVDRSFRIMLVEFNDGICTKVNVTAPRRRIHEEIWWSLGPERRLIIMN</sequence>
<evidence type="ECO:0000256" key="1">
    <source>
        <dbReference type="SAM" id="MobiDB-lite"/>
    </source>
</evidence>
<dbReference type="Pfam" id="PF06985">
    <property type="entry name" value="HET"/>
    <property type="match status" value="1"/>
</dbReference>
<name>A0A507ARE8_9PEZI</name>
<reference evidence="3 4" key="1">
    <citation type="submission" date="2019-06" db="EMBL/GenBank/DDBJ databases">
        <title>Draft genome sequence of the filamentous fungus Phialemoniopsis curvata isolated from diesel fuel.</title>
        <authorList>
            <person name="Varaljay V.A."/>
            <person name="Lyon W.J."/>
            <person name="Crouch A.L."/>
            <person name="Drake C.E."/>
            <person name="Hollomon J.M."/>
            <person name="Nadeau L.J."/>
            <person name="Nunn H.S."/>
            <person name="Stevenson B.S."/>
            <person name="Bojanowski C.L."/>
            <person name="Crookes-Goodson W.J."/>
        </authorList>
    </citation>
    <scope>NUCLEOTIDE SEQUENCE [LARGE SCALE GENOMIC DNA]</scope>
    <source>
        <strain evidence="3 4">D216</strain>
    </source>
</reference>
<feature type="domain" description="Heterokaryon incompatibility" evidence="2">
    <location>
        <begin position="428"/>
        <end position="574"/>
    </location>
</feature>
<feature type="compositionally biased region" description="Low complexity" evidence="1">
    <location>
        <begin position="322"/>
        <end position="335"/>
    </location>
</feature>
<feature type="region of interest" description="Disordered" evidence="1">
    <location>
        <begin position="116"/>
        <end position="135"/>
    </location>
</feature>
<evidence type="ECO:0000313" key="3">
    <source>
        <dbReference type="EMBL" id="TPX13395.1"/>
    </source>
</evidence>
<dbReference type="EMBL" id="SKBQ01000034">
    <property type="protein sequence ID" value="TPX13395.1"/>
    <property type="molecule type" value="Genomic_DNA"/>
</dbReference>
<evidence type="ECO:0000313" key="4">
    <source>
        <dbReference type="Proteomes" id="UP000319257"/>
    </source>
</evidence>
<evidence type="ECO:0000259" key="2">
    <source>
        <dbReference type="Pfam" id="PF06985"/>
    </source>
</evidence>
<organism evidence="3 4">
    <name type="scientific">Thyridium curvatum</name>
    <dbReference type="NCBI Taxonomy" id="1093900"/>
    <lineage>
        <taxon>Eukaryota</taxon>
        <taxon>Fungi</taxon>
        <taxon>Dikarya</taxon>
        <taxon>Ascomycota</taxon>
        <taxon>Pezizomycotina</taxon>
        <taxon>Sordariomycetes</taxon>
        <taxon>Sordariomycetidae</taxon>
        <taxon>Thyridiales</taxon>
        <taxon>Thyridiaceae</taxon>
        <taxon>Thyridium</taxon>
    </lineage>
</organism>
<comment type="caution">
    <text evidence="3">The sequence shown here is derived from an EMBL/GenBank/DDBJ whole genome shotgun (WGS) entry which is preliminary data.</text>
</comment>
<protein>
    <recommendedName>
        <fullName evidence="2">Heterokaryon incompatibility domain-containing protein</fullName>
    </recommendedName>
</protein>
<dbReference type="OrthoDB" id="2975793at2759"/>
<keyword evidence="4" id="KW-1185">Reference proteome</keyword>
<dbReference type="GeneID" id="41973572"/>
<dbReference type="PANTHER" id="PTHR33112:SF12">
    <property type="entry name" value="HETEROKARYON INCOMPATIBILITY DOMAIN-CONTAINING PROTEIN"/>
    <property type="match status" value="1"/>
</dbReference>
<gene>
    <name evidence="3" type="ORF">E0L32_006125</name>
</gene>
<accession>A0A507ARE8</accession>
<dbReference type="AlphaFoldDB" id="A0A507ARE8"/>
<dbReference type="Proteomes" id="UP000319257">
    <property type="component" value="Unassembled WGS sequence"/>
</dbReference>
<dbReference type="PANTHER" id="PTHR33112">
    <property type="entry name" value="DOMAIN PROTEIN, PUTATIVE-RELATED"/>
    <property type="match status" value="1"/>
</dbReference>
<feature type="compositionally biased region" description="Basic and acidic residues" evidence="1">
    <location>
        <begin position="116"/>
        <end position="133"/>
    </location>
</feature>
<dbReference type="STRING" id="1093900.A0A507ARE8"/>
<dbReference type="RefSeq" id="XP_030995106.1">
    <property type="nucleotide sequence ID" value="XM_031140723.1"/>
</dbReference>
<proteinExistence type="predicted"/>
<dbReference type="InterPro" id="IPR010730">
    <property type="entry name" value="HET"/>
</dbReference>
<dbReference type="InParanoid" id="A0A507ARE8"/>